<protein>
    <recommendedName>
        <fullName evidence="2">ATPase AAA-type core domain-containing protein</fullName>
    </recommendedName>
</protein>
<dbReference type="Proteomes" id="UP000076603">
    <property type="component" value="Unassembled WGS sequence"/>
</dbReference>
<dbReference type="GO" id="GO:0005524">
    <property type="term" value="F:ATP binding"/>
    <property type="evidence" value="ECO:0007669"/>
    <property type="project" value="InterPro"/>
</dbReference>
<dbReference type="PATRIC" id="fig|1121326.3.peg.5366"/>
<dbReference type="EMBL" id="LWAE01000009">
    <property type="protein sequence ID" value="KZL89402.1"/>
    <property type="molecule type" value="Genomic_DNA"/>
</dbReference>
<accession>A0A161YGT4</accession>
<dbReference type="Pfam" id="PF13304">
    <property type="entry name" value="AAA_21"/>
    <property type="match status" value="1"/>
</dbReference>
<dbReference type="GO" id="GO:0000731">
    <property type="term" value="P:DNA synthesis involved in DNA repair"/>
    <property type="evidence" value="ECO:0007669"/>
    <property type="project" value="TreeGrafter"/>
</dbReference>
<evidence type="ECO:0000256" key="1">
    <source>
        <dbReference type="SAM" id="Coils"/>
    </source>
</evidence>
<dbReference type="PANTHER" id="PTHR32182:SF23">
    <property type="entry name" value="ATP BINDING PROTEIN"/>
    <property type="match status" value="1"/>
</dbReference>
<dbReference type="GO" id="GO:0016887">
    <property type="term" value="F:ATP hydrolysis activity"/>
    <property type="evidence" value="ECO:0007669"/>
    <property type="project" value="InterPro"/>
</dbReference>
<dbReference type="STRING" id="1121326.CLMAG_53060"/>
<sequence>MELIYVYVNKFRNIEKQEFKFSNKFNIFFNNVNGNLEISKNNDYFDMFKYDKKICNFTVIVGRNGVGKTNLLDVIGEFKNMHTRIENKDDSYFLIYLYSNDRFVVEAININLFSECFDNSFNTFCCSFMIIDNKFCNFNIIHRNDEFIDNKFDYKAEEYCCVYFSRNSREASDTRNPNFSNWLGLELNSPFFKYAFLYRQSFTNYNNNFFAIYSFLNHIGDSNYFEANLHPTVCLVLGNSFKHHNAQGYVAKSIKDIPDNEFKKLTNKQKFILNILYYLNLVFAFEFIDNSKEEWDDVLIAKNEKVKIDYSQNLFKSYIKYYLEIYSSLVNESRRLIIKEYKTHEHDNQRRGDFIEHYNDMAYYVSNSDTYAKMANLLNEIYKSLEGIEDKFFVDEIRLCVIDKDWTELSENYIVKNNIENVLNLLDDAQVVPLWNYIGTIHLDIQNISEGEKHLINLIGGLWNFNKSDGVKEIIFLFDEPDLSLHPEWNRRFINDMIGMISSISTLKKYQIIITTHSPFVLSDLPRENIIALKSDEKGKCQVEKIKNNTFANHIHTLLSQDFFMDSTIGEYARKKINEIINYINSTHLTNRNQANIDKEKINYYFGIINHIGDELLRKKLINMFVNNEDYSIRRKAIEMQIKNLQDELKIINFNGEDYDTDN</sequence>
<keyword evidence="4" id="KW-1185">Reference proteome</keyword>
<dbReference type="InterPro" id="IPR003959">
    <property type="entry name" value="ATPase_AAA_core"/>
</dbReference>
<name>A0A161YGT4_9CLOT</name>
<dbReference type="Gene3D" id="3.40.50.300">
    <property type="entry name" value="P-loop containing nucleotide triphosphate hydrolases"/>
    <property type="match status" value="1"/>
</dbReference>
<dbReference type="GO" id="GO:0006302">
    <property type="term" value="P:double-strand break repair"/>
    <property type="evidence" value="ECO:0007669"/>
    <property type="project" value="TreeGrafter"/>
</dbReference>
<dbReference type="AlphaFoldDB" id="A0A161YGT4"/>
<reference evidence="3 4" key="1">
    <citation type="submission" date="2016-04" db="EMBL/GenBank/DDBJ databases">
        <title>Genome sequence of Clostridium magnum DSM 2767.</title>
        <authorList>
            <person name="Poehlein A."/>
            <person name="Uhlig R."/>
            <person name="Fischer R."/>
            <person name="Bahl H."/>
            <person name="Daniel R."/>
        </authorList>
    </citation>
    <scope>NUCLEOTIDE SEQUENCE [LARGE SCALE GENOMIC DNA]</scope>
    <source>
        <strain evidence="3 4">DSM 2767</strain>
    </source>
</reference>
<feature type="domain" description="ATPase AAA-type core" evidence="2">
    <location>
        <begin position="345"/>
        <end position="523"/>
    </location>
</feature>
<comment type="caution">
    <text evidence="3">The sequence shown here is derived from an EMBL/GenBank/DDBJ whole genome shotgun (WGS) entry which is preliminary data.</text>
</comment>
<dbReference type="InterPro" id="IPR027417">
    <property type="entry name" value="P-loop_NTPase"/>
</dbReference>
<dbReference type="PANTHER" id="PTHR32182">
    <property type="entry name" value="DNA REPLICATION AND REPAIR PROTEIN RECF"/>
    <property type="match status" value="1"/>
</dbReference>
<proteinExistence type="predicted"/>
<gene>
    <name evidence="3" type="ORF">CLMAG_53060</name>
</gene>
<evidence type="ECO:0000313" key="3">
    <source>
        <dbReference type="EMBL" id="KZL89402.1"/>
    </source>
</evidence>
<evidence type="ECO:0000313" key="4">
    <source>
        <dbReference type="Proteomes" id="UP000076603"/>
    </source>
</evidence>
<dbReference type="OrthoDB" id="1803022at2"/>
<dbReference type="SUPFAM" id="SSF52540">
    <property type="entry name" value="P-loop containing nucleoside triphosphate hydrolases"/>
    <property type="match status" value="1"/>
</dbReference>
<dbReference type="RefSeq" id="WP_066629315.1">
    <property type="nucleotide sequence ID" value="NZ_FQXL01000018.1"/>
</dbReference>
<keyword evidence="1" id="KW-0175">Coiled coil</keyword>
<evidence type="ECO:0000259" key="2">
    <source>
        <dbReference type="Pfam" id="PF13304"/>
    </source>
</evidence>
<organism evidence="3 4">
    <name type="scientific">Clostridium magnum DSM 2767</name>
    <dbReference type="NCBI Taxonomy" id="1121326"/>
    <lineage>
        <taxon>Bacteria</taxon>
        <taxon>Bacillati</taxon>
        <taxon>Bacillota</taxon>
        <taxon>Clostridia</taxon>
        <taxon>Eubacteriales</taxon>
        <taxon>Clostridiaceae</taxon>
        <taxon>Clostridium</taxon>
    </lineage>
</organism>
<feature type="coiled-coil region" evidence="1">
    <location>
        <begin position="628"/>
        <end position="655"/>
    </location>
</feature>